<gene>
    <name evidence="1" type="ORF">ACFQ2K_04555</name>
    <name evidence="2" type="ORF">ACFQ2K_05900</name>
</gene>
<organism evidence="1 3">
    <name type="scientific">Streptomyces sanglieri</name>
    <dbReference type="NCBI Taxonomy" id="193460"/>
    <lineage>
        <taxon>Bacteria</taxon>
        <taxon>Bacillati</taxon>
        <taxon>Actinomycetota</taxon>
        <taxon>Actinomycetes</taxon>
        <taxon>Kitasatosporales</taxon>
        <taxon>Streptomycetaceae</taxon>
        <taxon>Streptomyces</taxon>
    </lineage>
</organism>
<sequence length="68" mass="7554">MAPYAGLLGSVISAGVFCMKRRMLRTFSIELQGDRLEIRGPLSEEKQALIDKWIEAHSVETDEGEEGS</sequence>
<accession>A0ABW2WPM0</accession>
<dbReference type="EMBL" id="JBHTGL010000005">
    <property type="protein sequence ID" value="MFD0622197.1"/>
    <property type="molecule type" value="Genomic_DNA"/>
</dbReference>
<evidence type="ECO:0000313" key="2">
    <source>
        <dbReference type="EMBL" id="MFD0622430.1"/>
    </source>
</evidence>
<comment type="caution">
    <text evidence="1">The sequence shown here is derived from an EMBL/GenBank/DDBJ whole genome shotgun (WGS) entry which is preliminary data.</text>
</comment>
<reference evidence="1" key="3">
    <citation type="submission" date="2024-09" db="EMBL/GenBank/DDBJ databases">
        <authorList>
            <person name="Sun Q."/>
            <person name="Mori K."/>
        </authorList>
    </citation>
    <scope>NUCLEOTIDE SEQUENCE</scope>
    <source>
        <strain evidence="1">JCM 12607</strain>
    </source>
</reference>
<evidence type="ECO:0000313" key="1">
    <source>
        <dbReference type="EMBL" id="MFD0622197.1"/>
    </source>
</evidence>
<proteinExistence type="predicted"/>
<keyword evidence="3" id="KW-1185">Reference proteome</keyword>
<reference evidence="1" key="1">
    <citation type="journal article" date="2014" name="Int. J. Syst. Evol. Microbiol.">
        <title>Complete genome of a new Firmicutes species belonging to the dominant human colonic microbiota ('Ruminococcus bicirculans') reveals two chromosomes and a selective capacity to utilize plant glucans.</title>
        <authorList>
            <consortium name="NISC Comparative Sequencing Program"/>
            <person name="Wegmann U."/>
            <person name="Louis P."/>
            <person name="Goesmann A."/>
            <person name="Henrissat B."/>
            <person name="Duncan S.H."/>
            <person name="Flint H.J."/>
        </authorList>
    </citation>
    <scope>NUCLEOTIDE SEQUENCE</scope>
    <source>
        <strain evidence="1">JCM 12607</strain>
    </source>
</reference>
<evidence type="ECO:0000313" key="3">
    <source>
        <dbReference type="Proteomes" id="UP001596915"/>
    </source>
</evidence>
<dbReference type="Proteomes" id="UP001596915">
    <property type="component" value="Unassembled WGS sequence"/>
</dbReference>
<name>A0ABW2WPM0_9ACTN</name>
<dbReference type="EMBL" id="JBHTGL010000006">
    <property type="protein sequence ID" value="MFD0622430.1"/>
    <property type="molecule type" value="Genomic_DNA"/>
</dbReference>
<reference evidence="3" key="2">
    <citation type="journal article" date="2019" name="Int. J. Syst. Evol. Microbiol.">
        <title>The Global Catalogue of Microorganisms (GCM) 10K type strain sequencing project: providing services to taxonomists for standard genome sequencing and annotation.</title>
        <authorList>
            <consortium name="The Broad Institute Genomics Platform"/>
            <consortium name="The Broad Institute Genome Sequencing Center for Infectious Disease"/>
            <person name="Wu L."/>
            <person name="Ma J."/>
        </authorList>
    </citation>
    <scope>NUCLEOTIDE SEQUENCE [LARGE SCALE GENOMIC DNA]</scope>
    <source>
        <strain evidence="3">JCM 12607</strain>
    </source>
</reference>
<protein>
    <submittedName>
        <fullName evidence="1">Uncharacterized protein</fullName>
    </submittedName>
</protein>